<dbReference type="GO" id="GO:0072354">
    <property type="term" value="F:histone H3T3 kinase activity"/>
    <property type="evidence" value="ECO:0007669"/>
    <property type="project" value="TreeGrafter"/>
</dbReference>
<feature type="region of interest" description="Disordered" evidence="1">
    <location>
        <begin position="386"/>
        <end position="407"/>
    </location>
</feature>
<dbReference type="SUPFAM" id="SSF56112">
    <property type="entry name" value="Protein kinase-like (PK-like)"/>
    <property type="match status" value="1"/>
</dbReference>
<name>A0A6C0E2M8_9ZZZZ</name>
<evidence type="ECO:0000313" key="2">
    <source>
        <dbReference type="EMBL" id="QHT23366.1"/>
    </source>
</evidence>
<feature type="compositionally biased region" description="Low complexity" evidence="1">
    <location>
        <begin position="387"/>
        <end position="407"/>
    </location>
</feature>
<reference evidence="2" key="1">
    <citation type="journal article" date="2020" name="Nature">
        <title>Giant virus diversity and host interactions through global metagenomics.</title>
        <authorList>
            <person name="Schulz F."/>
            <person name="Roux S."/>
            <person name="Paez-Espino D."/>
            <person name="Jungbluth S."/>
            <person name="Walsh D.A."/>
            <person name="Denef V.J."/>
            <person name="McMahon K.D."/>
            <person name="Konstantinidis K.T."/>
            <person name="Eloe-Fadrosh E.A."/>
            <person name="Kyrpides N.C."/>
            <person name="Woyke T."/>
        </authorList>
    </citation>
    <scope>NUCLEOTIDE SEQUENCE</scope>
    <source>
        <strain evidence="2">GVMAG-M-3300023179-116</strain>
    </source>
</reference>
<organism evidence="2">
    <name type="scientific">viral metagenome</name>
    <dbReference type="NCBI Taxonomy" id="1070528"/>
    <lineage>
        <taxon>unclassified sequences</taxon>
        <taxon>metagenomes</taxon>
        <taxon>organismal metagenomes</taxon>
    </lineage>
</organism>
<dbReference type="GO" id="GO:0000278">
    <property type="term" value="P:mitotic cell cycle"/>
    <property type="evidence" value="ECO:0007669"/>
    <property type="project" value="TreeGrafter"/>
</dbReference>
<dbReference type="Gene3D" id="1.10.510.10">
    <property type="entry name" value="Transferase(Phosphotransferase) domain 1"/>
    <property type="match status" value="1"/>
</dbReference>
<accession>A0A6C0E2M8</accession>
<dbReference type="EMBL" id="MN739731">
    <property type="protein sequence ID" value="QHT23366.1"/>
    <property type="molecule type" value="Genomic_DNA"/>
</dbReference>
<dbReference type="AlphaFoldDB" id="A0A6C0E2M8"/>
<protein>
    <recommendedName>
        <fullName evidence="3">Protein kinase domain-containing protein</fullName>
    </recommendedName>
</protein>
<sequence>MSNNNTQPNQEIFNITYQKRKNAELFQSLEKIANVSKLQNYIPIYSRFFSLNLQNYNSINLNNKWFISNVNSLYEDEDSDEEEIKSESESDYDDITKDNYINQCLYNCRIKNTLNQKTKEKIVFMKFAPLLDPIKFMTGKYHITDNNKLPEQTYLYNLPSIGPEEVIDTPNNNKVHSKLLNINNSAYVDSFFVYLSSILLHNTNFIHGLDYYGSFLGIKKNYTFNICDDLDYLVQSDYFKKNKNVLFEVDDETYDYESNSQYSSKNLKKIVITEQFNNGDENILLDLDDINNTMETLDGIFCVDDCDNGKEENNDIDLLEISLDNNTTNLPFEKANTSLKSTSSCSSRTSYTSDGCDGSEKSTNIKIHEIEENDCEECYEIPDLVNNDDSYNNQDNNTEDSSYSSESEYIEARIPEFPVELICMESCENTFDNLIDNNELSEEEWLSALMQIIMILLTYQKTFSFTHNDLHTNNVMYNKTDKKYIYYCYKNQYYKVPTFGRSFKIIDFGRAIYKYKGNLFCSDSFENGGDAATQYNTEPYFNDKKSRIDPNYSFDICRLACSIFDYLVEDISNIKYLENNNPIVKLVVEWCSDDKGINLLYKANGEDRYPEFKLYKMIARCSHIHTPENQLTRPEFSKFIVPFNSISKMKGAVENLINIDKIPVLSK</sequence>
<dbReference type="InterPro" id="IPR011009">
    <property type="entry name" value="Kinase-like_dom_sf"/>
</dbReference>
<proteinExistence type="predicted"/>
<dbReference type="PANTHER" id="PTHR24419">
    <property type="entry name" value="INTERLEUKIN-1 RECEPTOR-ASSOCIATED KINASE"/>
    <property type="match status" value="1"/>
</dbReference>
<evidence type="ECO:0000256" key="1">
    <source>
        <dbReference type="SAM" id="MobiDB-lite"/>
    </source>
</evidence>
<dbReference type="GO" id="GO:0005737">
    <property type="term" value="C:cytoplasm"/>
    <property type="evidence" value="ECO:0007669"/>
    <property type="project" value="TreeGrafter"/>
</dbReference>
<dbReference type="PANTHER" id="PTHR24419:SF18">
    <property type="entry name" value="SERINE_THREONINE-PROTEIN KINASE HASPIN"/>
    <property type="match status" value="1"/>
</dbReference>
<dbReference type="GO" id="GO:0035556">
    <property type="term" value="P:intracellular signal transduction"/>
    <property type="evidence" value="ECO:0007669"/>
    <property type="project" value="TreeGrafter"/>
</dbReference>
<dbReference type="GO" id="GO:0005634">
    <property type="term" value="C:nucleus"/>
    <property type="evidence" value="ECO:0007669"/>
    <property type="project" value="TreeGrafter"/>
</dbReference>
<evidence type="ECO:0008006" key="3">
    <source>
        <dbReference type="Google" id="ProtNLM"/>
    </source>
</evidence>